<feature type="domain" description="O-acyltransferase WSD1-like N-terminal" evidence="12">
    <location>
        <begin position="69"/>
        <end position="261"/>
    </location>
</feature>
<comment type="catalytic activity">
    <reaction evidence="9">
        <text>a long chain fatty alcohol + a fatty acyl-CoA = a long-chain alcohol wax ester + CoA</text>
        <dbReference type="Rhea" id="RHEA:38443"/>
        <dbReference type="ChEBI" id="CHEBI:17135"/>
        <dbReference type="ChEBI" id="CHEBI:57287"/>
        <dbReference type="ChEBI" id="CHEBI:77636"/>
        <dbReference type="ChEBI" id="CHEBI:235323"/>
        <dbReference type="EC" id="2.3.1.75"/>
    </reaction>
</comment>
<dbReference type="PANTHER" id="PTHR31650">
    <property type="entry name" value="O-ACYLTRANSFERASE (WSD1-LIKE) FAMILY PROTEIN"/>
    <property type="match status" value="1"/>
</dbReference>
<evidence type="ECO:0000256" key="10">
    <source>
        <dbReference type="ARBA" id="ARBA00048109"/>
    </source>
</evidence>
<keyword evidence="5" id="KW-0808">Transferase</keyword>
<dbReference type="Pfam" id="PF06974">
    <property type="entry name" value="WS_DGAT_C"/>
    <property type="match status" value="1"/>
</dbReference>
<dbReference type="Proteomes" id="UP000596661">
    <property type="component" value="Chromosome 1"/>
</dbReference>
<dbReference type="Gramene" id="evm.model.01.264">
    <property type="protein sequence ID" value="cds.evm.model.01.264"/>
    <property type="gene ID" value="evm.TU.01.264"/>
</dbReference>
<keyword evidence="15" id="KW-1185">Reference proteome</keyword>
<dbReference type="PANTHER" id="PTHR31650:SF41">
    <property type="entry name" value="O-ACYLTRANSFERASE WSD1-LIKE ISOFORM X1"/>
    <property type="match status" value="1"/>
</dbReference>
<keyword evidence="11" id="KW-0472">Membrane</keyword>
<evidence type="ECO:0000256" key="7">
    <source>
        <dbReference type="ARBA" id="ARBA00023315"/>
    </source>
</evidence>
<evidence type="ECO:0008006" key="16">
    <source>
        <dbReference type="Google" id="ProtNLM"/>
    </source>
</evidence>
<keyword evidence="7" id="KW-0012">Acyltransferase</keyword>
<evidence type="ECO:0000259" key="12">
    <source>
        <dbReference type="Pfam" id="PF03007"/>
    </source>
</evidence>
<dbReference type="EnsemblPlants" id="evm.model.01.264">
    <property type="protein sequence ID" value="cds.evm.model.01.264"/>
    <property type="gene ID" value="evm.TU.01.264"/>
</dbReference>
<dbReference type="InterPro" id="IPR045034">
    <property type="entry name" value="O-acyltransferase_WSD1-like"/>
</dbReference>
<dbReference type="GO" id="GO:0004144">
    <property type="term" value="F:diacylglycerol O-acyltransferase activity"/>
    <property type="evidence" value="ECO:0007669"/>
    <property type="project" value="UniProtKB-EC"/>
</dbReference>
<evidence type="ECO:0000256" key="2">
    <source>
        <dbReference type="ARBA" id="ARBA00004586"/>
    </source>
</evidence>
<evidence type="ECO:0000313" key="15">
    <source>
        <dbReference type="Proteomes" id="UP000596661"/>
    </source>
</evidence>
<feature type="transmembrane region" description="Helical" evidence="11">
    <location>
        <begin position="187"/>
        <end position="211"/>
    </location>
</feature>
<keyword evidence="6" id="KW-0256">Endoplasmic reticulum</keyword>
<dbReference type="SMR" id="A0A803NM09"/>
<evidence type="ECO:0000256" key="8">
    <source>
        <dbReference type="ARBA" id="ARBA00024360"/>
    </source>
</evidence>
<dbReference type="GO" id="GO:0005886">
    <property type="term" value="C:plasma membrane"/>
    <property type="evidence" value="ECO:0007669"/>
    <property type="project" value="UniProtKB-SubCell"/>
</dbReference>
<evidence type="ECO:0000256" key="1">
    <source>
        <dbReference type="ARBA" id="ARBA00004162"/>
    </source>
</evidence>
<dbReference type="SUPFAM" id="SSF52777">
    <property type="entry name" value="CoA-dependent acyltransferases"/>
    <property type="match status" value="1"/>
</dbReference>
<comment type="pathway">
    <text evidence="3">Glycerolipid metabolism; triacylglycerol biosynthesis.</text>
</comment>
<name>A0A803NM09_CANSA</name>
<organism evidence="14 15">
    <name type="scientific">Cannabis sativa</name>
    <name type="common">Hemp</name>
    <name type="synonym">Marijuana</name>
    <dbReference type="NCBI Taxonomy" id="3483"/>
    <lineage>
        <taxon>Eukaryota</taxon>
        <taxon>Viridiplantae</taxon>
        <taxon>Streptophyta</taxon>
        <taxon>Embryophyta</taxon>
        <taxon>Tracheophyta</taxon>
        <taxon>Spermatophyta</taxon>
        <taxon>Magnoliopsida</taxon>
        <taxon>eudicotyledons</taxon>
        <taxon>Gunneridae</taxon>
        <taxon>Pentapetalae</taxon>
        <taxon>rosids</taxon>
        <taxon>fabids</taxon>
        <taxon>Rosales</taxon>
        <taxon>Cannabaceae</taxon>
        <taxon>Cannabis</taxon>
    </lineage>
</organism>
<dbReference type="Pfam" id="PF03007">
    <property type="entry name" value="WS_DGAT_cat"/>
    <property type="match status" value="1"/>
</dbReference>
<dbReference type="OMA" id="NSGARWG"/>
<comment type="pathway">
    <text evidence="4">Lipid metabolism.</text>
</comment>
<dbReference type="OrthoDB" id="619536at2759"/>
<keyword evidence="11" id="KW-0812">Transmembrane</keyword>
<evidence type="ECO:0000256" key="9">
    <source>
        <dbReference type="ARBA" id="ARBA00047604"/>
    </source>
</evidence>
<evidence type="ECO:0000313" key="14">
    <source>
        <dbReference type="EnsemblPlants" id="cds.evm.model.01.264"/>
    </source>
</evidence>
<reference evidence="14" key="1">
    <citation type="submission" date="2018-11" db="EMBL/GenBank/DDBJ databases">
        <authorList>
            <person name="Grassa J C."/>
        </authorList>
    </citation>
    <scope>NUCLEOTIDE SEQUENCE [LARGE SCALE GENOMIC DNA]</scope>
</reference>
<proteinExistence type="inferred from homology"/>
<evidence type="ECO:0000256" key="5">
    <source>
        <dbReference type="ARBA" id="ARBA00022679"/>
    </source>
</evidence>
<comment type="similarity">
    <text evidence="8">In the N-terminal section; belongs to the long-chain O-acyltransferase family.</text>
</comment>
<reference evidence="14" key="2">
    <citation type="submission" date="2021-03" db="UniProtKB">
        <authorList>
            <consortium name="EnsemblPlants"/>
        </authorList>
    </citation>
    <scope>IDENTIFICATION</scope>
</reference>
<accession>A0A803NM09</accession>
<dbReference type="EMBL" id="UZAU01000008">
    <property type="status" value="NOT_ANNOTATED_CDS"/>
    <property type="molecule type" value="Genomic_DNA"/>
</dbReference>
<dbReference type="GO" id="GO:0019432">
    <property type="term" value="P:triglyceride biosynthetic process"/>
    <property type="evidence" value="ECO:0007669"/>
    <property type="project" value="UniProtKB-UniPathway"/>
</dbReference>
<protein>
    <recommendedName>
        <fullName evidence="16">Diacylglycerol O-acyltransferase</fullName>
    </recommendedName>
</protein>
<evidence type="ECO:0000259" key="13">
    <source>
        <dbReference type="Pfam" id="PF06974"/>
    </source>
</evidence>
<dbReference type="UniPathway" id="UPA00282"/>
<dbReference type="InterPro" id="IPR004255">
    <property type="entry name" value="O-acyltransferase_WSD1_N"/>
</dbReference>
<comment type="subcellular location">
    <subcellularLocation>
        <location evidence="1">Cell membrane</location>
        <topology evidence="1">Single-pass membrane protein</topology>
    </subcellularLocation>
    <subcellularLocation>
        <location evidence="2">Endoplasmic reticulum membrane</location>
    </subcellularLocation>
</comment>
<sequence length="473" mass="53179">MASPATDPDEPLTPAGRLFLRQEMNQIIHCIIGVKNPFDIEAVKSQIRDSFLLKHPRFCSLMVVDRHGRERWRRTDVDLDRHLIVIDSPVNSSDSSAGNGDEAAVNEYLAEMSTGSILSPDKPLWEIHLLVAHKCAVFRIHHALGDGISLMSMLVAGCRKVGKPEEAASMGMVVSKKKKRKDNWWEYYWDGIVRLIGVIWFSFVFVVEFVMKLMWVSDRKTVISGGDGVELWPRKLATARFRLDDMKIVKKAIHDATINDVLFGVISSGLSRYLDHRTPNAVQEGIQLTGLAMVNLRKQSGPQELSQLMEKNSESQWGNKFGFLMIPIKYHKTTGTDPLLYVRRAKVMLDRKKQSLEAHFSYKVADFVMGYLGSNVAGFLNYRIICNTSFTISNVVGPQEAIAMGDNPITYMRVNSSSLPHALTMHMLSYAGRADMQILVAKDIIPDPEFLAKCFEDSLLEMKEAASAIIKSI</sequence>
<evidence type="ECO:0000256" key="3">
    <source>
        <dbReference type="ARBA" id="ARBA00004771"/>
    </source>
</evidence>
<feature type="domain" description="O-acyltransferase WSD1 C-terminal" evidence="13">
    <location>
        <begin position="317"/>
        <end position="463"/>
    </location>
</feature>
<evidence type="ECO:0000256" key="11">
    <source>
        <dbReference type="SAM" id="Phobius"/>
    </source>
</evidence>
<dbReference type="GO" id="GO:0047196">
    <property type="term" value="F:long-chain-alcohol O-fatty-acyltransferase activity"/>
    <property type="evidence" value="ECO:0007669"/>
    <property type="project" value="UniProtKB-EC"/>
</dbReference>
<evidence type="ECO:0000256" key="4">
    <source>
        <dbReference type="ARBA" id="ARBA00005189"/>
    </source>
</evidence>
<dbReference type="GO" id="GO:0005789">
    <property type="term" value="C:endoplasmic reticulum membrane"/>
    <property type="evidence" value="ECO:0007669"/>
    <property type="project" value="UniProtKB-SubCell"/>
</dbReference>
<dbReference type="AlphaFoldDB" id="A0A803NM09"/>
<evidence type="ECO:0000256" key="6">
    <source>
        <dbReference type="ARBA" id="ARBA00022824"/>
    </source>
</evidence>
<dbReference type="InterPro" id="IPR009721">
    <property type="entry name" value="O-acyltransferase_WSD1_C"/>
</dbReference>
<keyword evidence="11" id="KW-1133">Transmembrane helix</keyword>
<comment type="catalytic activity">
    <reaction evidence="10">
        <text>an acyl-CoA + a 1,2-diacyl-sn-glycerol = a triacyl-sn-glycerol + CoA</text>
        <dbReference type="Rhea" id="RHEA:10868"/>
        <dbReference type="ChEBI" id="CHEBI:17815"/>
        <dbReference type="ChEBI" id="CHEBI:57287"/>
        <dbReference type="ChEBI" id="CHEBI:58342"/>
        <dbReference type="ChEBI" id="CHEBI:64615"/>
        <dbReference type="EC" id="2.3.1.20"/>
    </reaction>
</comment>